<protein>
    <submittedName>
        <fullName evidence="6">VIT and VWA domain-containing protein</fullName>
    </submittedName>
</protein>
<proteinExistence type="predicted"/>
<evidence type="ECO:0000256" key="3">
    <source>
        <dbReference type="SAM" id="SignalP"/>
    </source>
</evidence>
<keyword evidence="3" id="KW-0732">Signal</keyword>
<evidence type="ECO:0000259" key="4">
    <source>
        <dbReference type="PROSITE" id="PS50234"/>
    </source>
</evidence>
<dbReference type="Pfam" id="PF08487">
    <property type="entry name" value="VIT"/>
    <property type="match status" value="1"/>
</dbReference>
<keyword evidence="2" id="KW-0472">Membrane</keyword>
<feature type="chain" id="PRO_5047536063" evidence="3">
    <location>
        <begin position="35"/>
        <end position="739"/>
    </location>
</feature>
<dbReference type="InterPro" id="IPR013694">
    <property type="entry name" value="VIT"/>
</dbReference>
<evidence type="ECO:0000259" key="5">
    <source>
        <dbReference type="PROSITE" id="PS51468"/>
    </source>
</evidence>
<keyword evidence="7" id="KW-1185">Reference proteome</keyword>
<reference evidence="6 7" key="1">
    <citation type="submission" date="2024-03" db="EMBL/GenBank/DDBJ databases">
        <title>Community enrichment and isolation of bacterial strains for fucoidan degradation.</title>
        <authorList>
            <person name="Sichert A."/>
        </authorList>
    </citation>
    <scope>NUCLEOTIDE SEQUENCE [LARGE SCALE GENOMIC DNA]</scope>
    <source>
        <strain evidence="6 7">AS76</strain>
    </source>
</reference>
<comment type="caution">
    <text evidence="6">The sequence shown here is derived from an EMBL/GenBank/DDBJ whole genome shotgun (WGS) entry which is preliminary data.</text>
</comment>
<evidence type="ECO:0000313" key="6">
    <source>
        <dbReference type="EMBL" id="MEM5536209.1"/>
    </source>
</evidence>
<dbReference type="PROSITE" id="PS51468">
    <property type="entry name" value="VIT"/>
    <property type="match status" value="1"/>
</dbReference>
<sequence>MTNLTTTHKTTRLVALGLSAGLSAALLYSPVTEAAGLLKPNNASYADLQIKTHHVNVVIEDMYATTTIEQTFHNPNPNDLEAIYSFPVPEKAAVGEFSYWIDGKPVTGEVVEKQQARQIYEQEKQQGHATAIVEKDKYKTFDISVFPVKANQDVKIKLVYLQNTQTDTGIGRYVYPLEDGGVDVEKQSFWSRNESVEEAFSFNVKLRTSYPVDGLRMPQHPHANLQQLNTHEWQATLINQITAQQPNRDDRTLPSNTATLTTDAPTDLKAAGEYDAESPNQSTTVTRLDKDILLYWRQAQGLPASVDMVSYKEANSSKGTFKLTLTPGNDLPLITQGRDWVFVLDISGSMQGKFSILTEGVRQGLGQLNPQDRFKIVLFNNQAQNFTQGYQPADQQTISRVMAQLDSVQPGNGTNLYAGLAQGINQLEADRSTAIILVTDGVANVGETEKSKFLHLLEKRDARLFTFIMGNSANRPLLEEMTRVSNGFAMSISNADDIMGQLMLAKGKMTHSAMRNINLKISGIRGKEIVKPRLANTLYHGQQLTVFGHYYQPGEAEITLTATIDGKEKRYNTKIMLPEHATAHPELERLWAYAAIEELQAEIDYLGADKDAEQAITDTAIEYGLVTDYTSMIVVRDEVFNALNITRSNQQRVEKEQKARTARLQQPVTAQQHRADQQTPMFVDRSATQPNQSQPRAAVSPSRSGSGGGAISPWLVLFIAASIALIQLRRLNGSTTKKA</sequence>
<dbReference type="Proteomes" id="UP001449225">
    <property type="component" value="Unassembled WGS sequence"/>
</dbReference>
<organism evidence="6 7">
    <name type="scientific">Neptuniibacter pectenicola</name>
    <dbReference type="NCBI Taxonomy" id="1806669"/>
    <lineage>
        <taxon>Bacteria</taxon>
        <taxon>Pseudomonadati</taxon>
        <taxon>Pseudomonadota</taxon>
        <taxon>Gammaproteobacteria</taxon>
        <taxon>Oceanospirillales</taxon>
        <taxon>Oceanospirillaceae</taxon>
        <taxon>Neptuniibacter</taxon>
    </lineage>
</organism>
<keyword evidence="2" id="KW-1133">Transmembrane helix</keyword>
<dbReference type="SUPFAM" id="SSF53300">
    <property type="entry name" value="vWA-like"/>
    <property type="match status" value="1"/>
</dbReference>
<evidence type="ECO:0000313" key="7">
    <source>
        <dbReference type="Proteomes" id="UP001449225"/>
    </source>
</evidence>
<evidence type="ECO:0000256" key="2">
    <source>
        <dbReference type="SAM" id="Phobius"/>
    </source>
</evidence>
<dbReference type="SMART" id="SM00327">
    <property type="entry name" value="VWA"/>
    <property type="match status" value="1"/>
</dbReference>
<feature type="domain" description="VWFA" evidence="4">
    <location>
        <begin position="339"/>
        <end position="517"/>
    </location>
</feature>
<dbReference type="PANTHER" id="PTHR45737">
    <property type="entry name" value="VON WILLEBRAND FACTOR A DOMAIN-CONTAINING PROTEIN 5A"/>
    <property type="match status" value="1"/>
</dbReference>
<dbReference type="EMBL" id="JBBMRA010000005">
    <property type="protein sequence ID" value="MEM5536209.1"/>
    <property type="molecule type" value="Genomic_DNA"/>
</dbReference>
<dbReference type="InterPro" id="IPR002035">
    <property type="entry name" value="VWF_A"/>
</dbReference>
<dbReference type="SMART" id="SM00609">
    <property type="entry name" value="VIT"/>
    <property type="match status" value="1"/>
</dbReference>
<dbReference type="Gene3D" id="3.40.50.410">
    <property type="entry name" value="von Willebrand factor, type A domain"/>
    <property type="match status" value="1"/>
</dbReference>
<dbReference type="Pfam" id="PF13768">
    <property type="entry name" value="VWA_3"/>
    <property type="match status" value="1"/>
</dbReference>
<feature type="signal peptide" evidence="3">
    <location>
        <begin position="1"/>
        <end position="34"/>
    </location>
</feature>
<dbReference type="InterPro" id="IPR036465">
    <property type="entry name" value="vWFA_dom_sf"/>
</dbReference>
<dbReference type="RefSeq" id="WP_342854173.1">
    <property type="nucleotide sequence ID" value="NZ_JBBMRA010000005.1"/>
</dbReference>
<feature type="transmembrane region" description="Helical" evidence="2">
    <location>
        <begin position="711"/>
        <end position="728"/>
    </location>
</feature>
<feature type="compositionally biased region" description="Polar residues" evidence="1">
    <location>
        <begin position="663"/>
        <end position="695"/>
    </location>
</feature>
<gene>
    <name evidence="6" type="ORF">WNY58_07375</name>
</gene>
<feature type="domain" description="VIT" evidence="5">
    <location>
        <begin position="34"/>
        <end position="162"/>
    </location>
</feature>
<name>A0ABU9TSJ2_9GAMM</name>
<accession>A0ABU9TSJ2</accession>
<dbReference type="PANTHER" id="PTHR45737:SF6">
    <property type="entry name" value="VON WILLEBRAND FACTOR A DOMAIN-CONTAINING PROTEIN 5A"/>
    <property type="match status" value="1"/>
</dbReference>
<evidence type="ECO:0000256" key="1">
    <source>
        <dbReference type="SAM" id="MobiDB-lite"/>
    </source>
</evidence>
<feature type="region of interest" description="Disordered" evidence="1">
    <location>
        <begin position="650"/>
        <end position="706"/>
    </location>
</feature>
<keyword evidence="2" id="KW-0812">Transmembrane</keyword>
<dbReference type="PROSITE" id="PS50234">
    <property type="entry name" value="VWFA"/>
    <property type="match status" value="1"/>
</dbReference>